<comment type="similarity">
    <text evidence="2 9">Belongs to the membrane fusion protein (MFP) (TC 8.A.1) family.</text>
</comment>
<dbReference type="InterPro" id="IPR058781">
    <property type="entry name" value="HH_AprE-like"/>
</dbReference>
<dbReference type="PANTHER" id="PTHR30386">
    <property type="entry name" value="MEMBRANE FUSION SUBUNIT OF EMRAB-TOLC MULTIDRUG EFFLUX PUMP"/>
    <property type="match status" value="1"/>
</dbReference>
<evidence type="ECO:0000259" key="11">
    <source>
        <dbReference type="Pfam" id="PF25994"/>
    </source>
</evidence>
<evidence type="ECO:0000256" key="5">
    <source>
        <dbReference type="ARBA" id="ARBA00022519"/>
    </source>
</evidence>
<feature type="domain" description="AprE-like long alpha-helical hairpin" evidence="11">
    <location>
        <begin position="115"/>
        <end position="305"/>
    </location>
</feature>
<dbReference type="InterPro" id="IPR058982">
    <property type="entry name" value="Beta-barrel_AprE"/>
</dbReference>
<organism evidence="13 14">
    <name type="scientific">Methylobacterium aerolatum</name>
    <dbReference type="NCBI Taxonomy" id="418708"/>
    <lineage>
        <taxon>Bacteria</taxon>
        <taxon>Pseudomonadati</taxon>
        <taxon>Pseudomonadota</taxon>
        <taxon>Alphaproteobacteria</taxon>
        <taxon>Hyphomicrobiales</taxon>
        <taxon>Methylobacteriaceae</taxon>
        <taxon>Methylobacterium</taxon>
    </lineage>
</organism>
<evidence type="ECO:0000256" key="4">
    <source>
        <dbReference type="ARBA" id="ARBA00022475"/>
    </source>
</evidence>
<dbReference type="EMBL" id="JAUSVP010000022">
    <property type="protein sequence ID" value="MDQ0449983.1"/>
    <property type="molecule type" value="Genomic_DNA"/>
</dbReference>
<evidence type="ECO:0000313" key="13">
    <source>
        <dbReference type="EMBL" id="MDQ0449983.1"/>
    </source>
</evidence>
<keyword evidence="10" id="KW-0175">Coiled coil</keyword>
<feature type="coiled-coil region" evidence="10">
    <location>
        <begin position="176"/>
        <end position="217"/>
    </location>
</feature>
<evidence type="ECO:0000256" key="9">
    <source>
        <dbReference type="RuleBase" id="RU365093"/>
    </source>
</evidence>
<dbReference type="Pfam" id="PF26002">
    <property type="entry name" value="Beta-barrel_AprE"/>
    <property type="match status" value="1"/>
</dbReference>
<keyword evidence="7" id="KW-1133">Transmembrane helix</keyword>
<keyword evidence="5 9" id="KW-0997">Cell inner membrane</keyword>
<dbReference type="RefSeq" id="WP_238208343.1">
    <property type="nucleotide sequence ID" value="NZ_BPQE01000049.1"/>
</dbReference>
<name>A0ABU0I7I9_9HYPH</name>
<dbReference type="Gene3D" id="2.40.50.100">
    <property type="match status" value="1"/>
</dbReference>
<dbReference type="InterPro" id="IPR010129">
    <property type="entry name" value="T1SS_HlyD"/>
</dbReference>
<reference evidence="13 14" key="1">
    <citation type="submission" date="2023-07" db="EMBL/GenBank/DDBJ databases">
        <title>Genomic Encyclopedia of Type Strains, Phase IV (KMG-IV): sequencing the most valuable type-strain genomes for metagenomic binning, comparative biology and taxonomic classification.</title>
        <authorList>
            <person name="Goeker M."/>
        </authorList>
    </citation>
    <scope>NUCLEOTIDE SEQUENCE [LARGE SCALE GENOMIC DNA]</scope>
    <source>
        <strain evidence="13 14">DSM 19013</strain>
    </source>
</reference>
<dbReference type="Gene3D" id="2.40.30.170">
    <property type="match status" value="1"/>
</dbReference>
<dbReference type="InterPro" id="IPR050739">
    <property type="entry name" value="MFP"/>
</dbReference>
<gene>
    <name evidence="13" type="ORF">QO012_004508</name>
</gene>
<dbReference type="Pfam" id="PF25994">
    <property type="entry name" value="HH_AprE"/>
    <property type="match status" value="1"/>
</dbReference>
<comment type="subcellular location">
    <subcellularLocation>
        <location evidence="1 9">Cell inner membrane</location>
        <topology evidence="1 9">Single-pass membrane protein</topology>
    </subcellularLocation>
</comment>
<keyword evidence="3 9" id="KW-0813">Transport</keyword>
<evidence type="ECO:0000256" key="6">
    <source>
        <dbReference type="ARBA" id="ARBA00022692"/>
    </source>
</evidence>
<evidence type="ECO:0000256" key="8">
    <source>
        <dbReference type="ARBA" id="ARBA00023136"/>
    </source>
</evidence>
<evidence type="ECO:0000256" key="2">
    <source>
        <dbReference type="ARBA" id="ARBA00009477"/>
    </source>
</evidence>
<dbReference type="PANTHER" id="PTHR30386:SF17">
    <property type="entry name" value="ALKALINE PROTEASE SECRETION PROTEIN APRE"/>
    <property type="match status" value="1"/>
</dbReference>
<evidence type="ECO:0000313" key="14">
    <source>
        <dbReference type="Proteomes" id="UP001231124"/>
    </source>
</evidence>
<keyword evidence="4 9" id="KW-1003">Cell membrane</keyword>
<keyword evidence="6" id="KW-0812">Transmembrane</keyword>
<proteinExistence type="inferred from homology"/>
<dbReference type="PRINTS" id="PR01490">
    <property type="entry name" value="RTXTOXIND"/>
</dbReference>
<evidence type="ECO:0000256" key="3">
    <source>
        <dbReference type="ARBA" id="ARBA00022448"/>
    </source>
</evidence>
<sequence length="459" mass="49375">MIDLTGSTGLSSAGLLAATPGAALGAPPQLALPSIRRHLAVALGLGLVLLPGIGGWAALTQVSAAVIAPGQLVVETDVKKVQHPTGGVIGEIRVHEGSRVSAGDVLVRLDGTQIRTTLDIVLAALDELAARRAREEAERDGAATVVFPPDLVARAAETPAVAHLIESEARLFASRVAAREGQKAQLTERIAQLRQEIQGLTEQAEAKNREIALITQELTGVRDLYAKNLVPLSRVTSLERDGARLEGERGQLVASTAASRGKIAETELQIIQIDREMRTEVGRDLAEIRGKWSELVEKRVAAQDQLKRIDLRAPQDGTVHQLTVHTIGGLVTPNEPAMLIVPLADQLLVEVRVQPQDIDNVRIGQGAMLRFSAFNLRTTPEVEGEVVRVSADVSQDPKTGLSYYTARIRLEEKAKGVLGALRLVPGMPVEAYMQVGDRSVLSYLTKPLTDQIAKAWKER</sequence>
<evidence type="ECO:0000256" key="7">
    <source>
        <dbReference type="ARBA" id="ARBA00022989"/>
    </source>
</evidence>
<comment type="caution">
    <text evidence="13">The sequence shown here is derived from an EMBL/GenBank/DDBJ whole genome shotgun (WGS) entry which is preliminary data.</text>
</comment>
<dbReference type="NCBIfam" id="TIGR01843">
    <property type="entry name" value="type_I_hlyD"/>
    <property type="match status" value="1"/>
</dbReference>
<accession>A0ABU0I7I9</accession>
<protein>
    <recommendedName>
        <fullName evidence="9">Membrane fusion protein (MFP) family protein</fullName>
    </recommendedName>
</protein>
<evidence type="ECO:0000256" key="10">
    <source>
        <dbReference type="SAM" id="Coils"/>
    </source>
</evidence>
<keyword evidence="14" id="KW-1185">Reference proteome</keyword>
<evidence type="ECO:0000256" key="1">
    <source>
        <dbReference type="ARBA" id="ARBA00004377"/>
    </source>
</evidence>
<keyword evidence="8" id="KW-0472">Membrane</keyword>
<dbReference type="Proteomes" id="UP001231124">
    <property type="component" value="Unassembled WGS sequence"/>
</dbReference>
<feature type="domain" description="AprE-like beta-barrel" evidence="12">
    <location>
        <begin position="347"/>
        <end position="436"/>
    </location>
</feature>
<evidence type="ECO:0000259" key="12">
    <source>
        <dbReference type="Pfam" id="PF26002"/>
    </source>
</evidence>